<reference evidence="2 3" key="2">
    <citation type="submission" date="2019-04" db="EMBL/GenBank/DDBJ databases">
        <title>The genome sequence of big-headed turtle.</title>
        <authorList>
            <person name="Gong S."/>
        </authorList>
    </citation>
    <scope>NUCLEOTIDE SEQUENCE [LARGE SCALE GENOMIC DNA]</scope>
    <source>
        <strain evidence="2">DO16091913</strain>
        <tissue evidence="2">Muscle</tissue>
    </source>
</reference>
<organism evidence="2 3">
    <name type="scientific">Platysternon megacephalum</name>
    <name type="common">big-headed turtle</name>
    <dbReference type="NCBI Taxonomy" id="55544"/>
    <lineage>
        <taxon>Eukaryota</taxon>
        <taxon>Metazoa</taxon>
        <taxon>Chordata</taxon>
        <taxon>Craniata</taxon>
        <taxon>Vertebrata</taxon>
        <taxon>Euteleostomi</taxon>
        <taxon>Archelosauria</taxon>
        <taxon>Testudinata</taxon>
        <taxon>Testudines</taxon>
        <taxon>Cryptodira</taxon>
        <taxon>Durocryptodira</taxon>
        <taxon>Testudinoidea</taxon>
        <taxon>Platysternidae</taxon>
        <taxon>Platysternon</taxon>
    </lineage>
</organism>
<keyword evidence="3" id="KW-1185">Reference proteome</keyword>
<proteinExistence type="predicted"/>
<name>A0A4D9F8L0_9SAUR</name>
<reference evidence="2 3" key="1">
    <citation type="submission" date="2019-04" db="EMBL/GenBank/DDBJ databases">
        <title>Draft genome of the big-headed turtle Platysternon megacephalum.</title>
        <authorList>
            <person name="Gong S."/>
        </authorList>
    </citation>
    <scope>NUCLEOTIDE SEQUENCE [LARGE SCALE GENOMIC DNA]</scope>
    <source>
        <strain evidence="2">DO16091913</strain>
        <tissue evidence="2">Muscle</tissue>
    </source>
</reference>
<dbReference type="Proteomes" id="UP000297703">
    <property type="component" value="Unassembled WGS sequence"/>
</dbReference>
<dbReference type="EMBL" id="QXTE01000014">
    <property type="protein sequence ID" value="TFK13914.1"/>
    <property type="molecule type" value="Genomic_DNA"/>
</dbReference>
<comment type="caution">
    <text evidence="2">The sequence shown here is derived from an EMBL/GenBank/DDBJ whole genome shotgun (WGS) entry which is preliminary data.</text>
</comment>
<evidence type="ECO:0000256" key="1">
    <source>
        <dbReference type="SAM" id="MobiDB-lite"/>
    </source>
</evidence>
<feature type="region of interest" description="Disordered" evidence="1">
    <location>
        <begin position="75"/>
        <end position="126"/>
    </location>
</feature>
<dbReference type="AlphaFoldDB" id="A0A4D9F8L0"/>
<sequence>MDRGGRGHVGEEVAVVERGEGTGWERSFPVWTERKGQSLDTAWLGKARGKVESRYSPSTPERWWSYVSGGELAEVSPEGQTGRADGLSFGPLSSHSSTRIQAQTERVRATGLSCSPTARGERIGQG</sequence>
<gene>
    <name evidence="2" type="ORF">DR999_PMT02944</name>
</gene>
<evidence type="ECO:0000313" key="2">
    <source>
        <dbReference type="EMBL" id="TFK13914.1"/>
    </source>
</evidence>
<feature type="compositionally biased region" description="Polar residues" evidence="1">
    <location>
        <begin position="91"/>
        <end position="104"/>
    </location>
</feature>
<evidence type="ECO:0000313" key="3">
    <source>
        <dbReference type="Proteomes" id="UP000297703"/>
    </source>
</evidence>
<protein>
    <submittedName>
        <fullName evidence="2">UBX domain-containing protein 11</fullName>
    </submittedName>
</protein>
<accession>A0A4D9F8L0</accession>